<reference evidence="3" key="1">
    <citation type="submission" date="2016-09" db="EMBL/GenBank/DDBJ databases">
        <authorList>
            <person name="Varghese N."/>
            <person name="Submissions S."/>
        </authorList>
    </citation>
    <scope>NUCLEOTIDE SEQUENCE [LARGE SCALE GENOMIC DNA]</scope>
    <source>
        <strain evidence="3">ANC 4422</strain>
    </source>
</reference>
<dbReference type="STRING" id="1219383.SAMN05421733_101414"/>
<dbReference type="Proteomes" id="UP000242501">
    <property type="component" value="Unassembled WGS sequence"/>
</dbReference>
<dbReference type="InterPro" id="IPR018060">
    <property type="entry name" value="HTH_AraC"/>
</dbReference>
<keyword evidence="2" id="KW-0238">DNA-binding</keyword>
<feature type="domain" description="HTH araC/xylS-type" evidence="1">
    <location>
        <begin position="127"/>
        <end position="227"/>
    </location>
</feature>
<dbReference type="GO" id="GO:0043565">
    <property type="term" value="F:sequence-specific DNA binding"/>
    <property type="evidence" value="ECO:0007669"/>
    <property type="project" value="InterPro"/>
</dbReference>
<dbReference type="SMART" id="SM00342">
    <property type="entry name" value="HTH_ARAC"/>
    <property type="match status" value="1"/>
</dbReference>
<evidence type="ECO:0000313" key="2">
    <source>
        <dbReference type="EMBL" id="SDB83078.1"/>
    </source>
</evidence>
<gene>
    <name evidence="2" type="ORF">SAMN05421733_101414</name>
</gene>
<proteinExistence type="predicted"/>
<organism evidence="2 3">
    <name type="scientific">Acinetobacter boissieri</name>
    <dbReference type="NCBI Taxonomy" id="1219383"/>
    <lineage>
        <taxon>Bacteria</taxon>
        <taxon>Pseudomonadati</taxon>
        <taxon>Pseudomonadota</taxon>
        <taxon>Gammaproteobacteria</taxon>
        <taxon>Moraxellales</taxon>
        <taxon>Moraxellaceae</taxon>
        <taxon>Acinetobacter</taxon>
    </lineage>
</organism>
<sequence length="244" mass="28602">MPVLPPGSGCELFMFSKKVMVFDESEPYKAEYVDSVLVRPRHAPIRFVCDEPISFISIRFRLGSINYFTHYLESDYQTLMSPYDLWGQSFYRLRESILNTNIMSEKTRMIEDFLRHAMTSFFTAKVDLAKFFLDEMYYNPNHLSLSDIVHHSGYSDRHLQKTVKLVTGLTLIQAKKLIRFEHAVKKLFFGGMCDTSKTYLDDYYDQSHFIKDFNGFTGMSPKSFLADHQDSAMFYKKMALNHEK</sequence>
<dbReference type="Gene3D" id="1.10.10.60">
    <property type="entry name" value="Homeodomain-like"/>
    <property type="match status" value="1"/>
</dbReference>
<dbReference type="Pfam" id="PF12833">
    <property type="entry name" value="HTH_18"/>
    <property type="match status" value="1"/>
</dbReference>
<dbReference type="PROSITE" id="PS01124">
    <property type="entry name" value="HTH_ARAC_FAMILY_2"/>
    <property type="match status" value="1"/>
</dbReference>
<dbReference type="AlphaFoldDB" id="A0A1G6GM35"/>
<evidence type="ECO:0000313" key="3">
    <source>
        <dbReference type="Proteomes" id="UP000242501"/>
    </source>
</evidence>
<evidence type="ECO:0000259" key="1">
    <source>
        <dbReference type="PROSITE" id="PS01124"/>
    </source>
</evidence>
<name>A0A1G6GM35_9GAMM</name>
<protein>
    <submittedName>
        <fullName evidence="2">AraC-type DNA-binding protein</fullName>
    </submittedName>
</protein>
<dbReference type="GO" id="GO:0003700">
    <property type="term" value="F:DNA-binding transcription factor activity"/>
    <property type="evidence" value="ECO:0007669"/>
    <property type="project" value="InterPro"/>
</dbReference>
<keyword evidence="3" id="KW-1185">Reference proteome</keyword>
<dbReference type="EMBL" id="FMYL01000001">
    <property type="protein sequence ID" value="SDB83078.1"/>
    <property type="molecule type" value="Genomic_DNA"/>
</dbReference>
<accession>A0A1G6GM35</accession>